<evidence type="ECO:0000256" key="3">
    <source>
        <dbReference type="ARBA" id="ARBA00022833"/>
    </source>
</evidence>
<dbReference type="Proteomes" id="UP001059041">
    <property type="component" value="Linkage Group LG12"/>
</dbReference>
<dbReference type="EMBL" id="JAFHDT010000012">
    <property type="protein sequence ID" value="KAI7802279.1"/>
    <property type="molecule type" value="Genomic_DNA"/>
</dbReference>
<dbReference type="InterPro" id="IPR003877">
    <property type="entry name" value="SPRY_dom"/>
</dbReference>
<dbReference type="OrthoDB" id="6105938at2759"/>
<dbReference type="AlphaFoldDB" id="A0A9W7WJW1"/>
<dbReference type="InterPro" id="IPR006574">
    <property type="entry name" value="PRY"/>
</dbReference>
<evidence type="ECO:0000259" key="5">
    <source>
        <dbReference type="PROSITE" id="PS50089"/>
    </source>
</evidence>
<dbReference type="SUPFAM" id="SSF57845">
    <property type="entry name" value="B-box zinc-binding domain"/>
    <property type="match status" value="1"/>
</dbReference>
<proteinExistence type="predicted"/>
<dbReference type="SUPFAM" id="SSF57850">
    <property type="entry name" value="RING/U-box"/>
    <property type="match status" value="1"/>
</dbReference>
<name>A0A9W7WJW1_TRIRA</name>
<dbReference type="PROSITE" id="PS50188">
    <property type="entry name" value="B302_SPRY"/>
    <property type="match status" value="1"/>
</dbReference>
<dbReference type="InterPro" id="IPR001870">
    <property type="entry name" value="B30.2/SPRY"/>
</dbReference>
<evidence type="ECO:0000313" key="9">
    <source>
        <dbReference type="Proteomes" id="UP001059041"/>
    </source>
</evidence>
<dbReference type="Pfam" id="PF00622">
    <property type="entry name" value="SPRY"/>
    <property type="match status" value="1"/>
</dbReference>
<dbReference type="InterPro" id="IPR027370">
    <property type="entry name" value="Znf-RING_euk"/>
</dbReference>
<evidence type="ECO:0000259" key="7">
    <source>
        <dbReference type="PROSITE" id="PS50188"/>
    </source>
</evidence>
<keyword evidence="3" id="KW-0862">Zinc</keyword>
<dbReference type="InterPro" id="IPR000315">
    <property type="entry name" value="Znf_B-box"/>
</dbReference>
<organism evidence="8 9">
    <name type="scientific">Triplophysa rosa</name>
    <name type="common">Cave loach</name>
    <dbReference type="NCBI Taxonomy" id="992332"/>
    <lineage>
        <taxon>Eukaryota</taxon>
        <taxon>Metazoa</taxon>
        <taxon>Chordata</taxon>
        <taxon>Craniata</taxon>
        <taxon>Vertebrata</taxon>
        <taxon>Euteleostomi</taxon>
        <taxon>Actinopterygii</taxon>
        <taxon>Neopterygii</taxon>
        <taxon>Teleostei</taxon>
        <taxon>Ostariophysi</taxon>
        <taxon>Cypriniformes</taxon>
        <taxon>Nemacheilidae</taxon>
        <taxon>Triplophysa</taxon>
    </lineage>
</organism>
<dbReference type="Gene3D" id="2.60.120.920">
    <property type="match status" value="1"/>
</dbReference>
<dbReference type="SUPFAM" id="SSF49899">
    <property type="entry name" value="Concanavalin A-like lectins/glucanases"/>
    <property type="match status" value="1"/>
</dbReference>
<gene>
    <name evidence="8" type="ORF">IRJ41_005727</name>
</gene>
<dbReference type="PROSITE" id="PS00518">
    <property type="entry name" value="ZF_RING_1"/>
    <property type="match status" value="1"/>
</dbReference>
<evidence type="ECO:0000313" key="8">
    <source>
        <dbReference type="EMBL" id="KAI7802279.1"/>
    </source>
</evidence>
<dbReference type="Gene3D" id="3.30.40.10">
    <property type="entry name" value="Zinc/RING finger domain, C3HC4 (zinc finger)"/>
    <property type="match status" value="1"/>
</dbReference>
<keyword evidence="2 4" id="KW-0863">Zinc-finger</keyword>
<comment type="caution">
    <text evidence="8">The sequence shown here is derived from an EMBL/GenBank/DDBJ whole genome shotgun (WGS) entry which is preliminary data.</text>
</comment>
<dbReference type="CDD" id="cd12893">
    <property type="entry name" value="SPRY_PRY_TRIM35"/>
    <property type="match status" value="1"/>
</dbReference>
<evidence type="ECO:0008006" key="10">
    <source>
        <dbReference type="Google" id="ProtNLM"/>
    </source>
</evidence>
<reference evidence="8" key="1">
    <citation type="submission" date="2021-02" db="EMBL/GenBank/DDBJ databases">
        <title>Comparative genomics reveals that relaxation of natural selection precedes convergent phenotypic evolution of cavefish.</title>
        <authorList>
            <person name="Peng Z."/>
        </authorList>
    </citation>
    <scope>NUCLEOTIDE SEQUENCE</scope>
    <source>
        <tissue evidence="8">Muscle</tissue>
    </source>
</reference>
<dbReference type="InterPro" id="IPR043136">
    <property type="entry name" value="B30.2/SPRY_sf"/>
</dbReference>
<evidence type="ECO:0000256" key="4">
    <source>
        <dbReference type="PROSITE-ProRule" id="PRU00024"/>
    </source>
</evidence>
<dbReference type="PROSITE" id="PS50119">
    <property type="entry name" value="ZF_BBOX"/>
    <property type="match status" value="1"/>
</dbReference>
<dbReference type="InterPro" id="IPR017907">
    <property type="entry name" value="Znf_RING_CS"/>
</dbReference>
<evidence type="ECO:0000256" key="1">
    <source>
        <dbReference type="ARBA" id="ARBA00022723"/>
    </source>
</evidence>
<dbReference type="PROSITE" id="PS50089">
    <property type="entry name" value="ZF_RING_2"/>
    <property type="match status" value="1"/>
</dbReference>
<dbReference type="PANTHER" id="PTHR24103">
    <property type="entry name" value="E3 UBIQUITIN-PROTEIN LIGASE TRIM"/>
    <property type="match status" value="1"/>
</dbReference>
<feature type="domain" description="B box-type" evidence="6">
    <location>
        <begin position="86"/>
        <end position="127"/>
    </location>
</feature>
<keyword evidence="1" id="KW-0479">Metal-binding</keyword>
<dbReference type="SMART" id="SM00336">
    <property type="entry name" value="BBOX"/>
    <property type="match status" value="1"/>
</dbReference>
<sequence length="470" mass="54054">MACRESLTEEDFYCPICCDIFRDPVLLACSHSICKGCVQAFWSRRGFRECPICRAVSSNPDPPLNIMLRNMCVLMREETTPEPPVETVDSCSLHGETLAYFCFEDQEPVCGKCKNTELHKNHRIRSTKHASQDLRRERHLKLQALHEKLGAYKASNQSWHETDEYIKRQSQQAETQIKEAFEMLHQFLQNDETARITALREEEEQKRQIIKKKTEEIRSEMLSLSRIIESIEEQLGKTDFTFLANYKATVERTQCTLQNQKIPSGVLIDVAKHVCNITFEVSKNLQHIIRYTPVTLDPNTAHAYLLLSDDLTSLLHTGELNQQLPANPERFVGYTSVLGSEGFNSGSHYWDIEVGGSTAWAVGVITESAYKNRKNPSKTGLWYVGYSNGRYGKGCCPEILTVLRVSQRIQEIRVQLDWNKGKVIFTDVRRNVGLHVFKHTFTERVFPYFYNHSLQPLRIIPVKTSVRTDI</sequence>
<dbReference type="SMART" id="SM00589">
    <property type="entry name" value="PRY"/>
    <property type="match status" value="1"/>
</dbReference>
<dbReference type="Pfam" id="PF13765">
    <property type="entry name" value="PRY"/>
    <property type="match status" value="1"/>
</dbReference>
<dbReference type="Pfam" id="PF13445">
    <property type="entry name" value="zf-RING_UBOX"/>
    <property type="match status" value="1"/>
</dbReference>
<dbReference type="InterPro" id="IPR013083">
    <property type="entry name" value="Znf_RING/FYVE/PHD"/>
</dbReference>
<feature type="domain" description="B30.2/SPRY" evidence="7">
    <location>
        <begin position="274"/>
        <end position="466"/>
    </location>
</feature>
<dbReference type="InterPro" id="IPR001841">
    <property type="entry name" value="Znf_RING"/>
</dbReference>
<dbReference type="Gene3D" id="3.30.160.60">
    <property type="entry name" value="Classic Zinc Finger"/>
    <property type="match status" value="1"/>
</dbReference>
<dbReference type="InterPro" id="IPR013320">
    <property type="entry name" value="ConA-like_dom_sf"/>
</dbReference>
<dbReference type="InterPro" id="IPR003879">
    <property type="entry name" value="Butyrophylin_SPRY"/>
</dbReference>
<keyword evidence="9" id="KW-1185">Reference proteome</keyword>
<dbReference type="Pfam" id="PF00643">
    <property type="entry name" value="zf-B_box"/>
    <property type="match status" value="1"/>
</dbReference>
<dbReference type="PRINTS" id="PR01407">
    <property type="entry name" value="BUTYPHLNCDUF"/>
</dbReference>
<evidence type="ECO:0000259" key="6">
    <source>
        <dbReference type="PROSITE" id="PS50119"/>
    </source>
</evidence>
<evidence type="ECO:0000256" key="2">
    <source>
        <dbReference type="ARBA" id="ARBA00022771"/>
    </source>
</evidence>
<protein>
    <recommendedName>
        <fullName evidence="10">Zinc-binding protein A33</fullName>
    </recommendedName>
</protein>
<feature type="domain" description="RING-type" evidence="5">
    <location>
        <begin position="14"/>
        <end position="54"/>
    </location>
</feature>
<dbReference type="SMART" id="SM00184">
    <property type="entry name" value="RING"/>
    <property type="match status" value="1"/>
</dbReference>
<dbReference type="GO" id="GO:0008270">
    <property type="term" value="F:zinc ion binding"/>
    <property type="evidence" value="ECO:0007669"/>
    <property type="project" value="UniProtKB-KW"/>
</dbReference>
<accession>A0A9W7WJW1</accession>
<dbReference type="InterPro" id="IPR050143">
    <property type="entry name" value="TRIM/RBCC"/>
</dbReference>
<dbReference type="SMART" id="SM00449">
    <property type="entry name" value="SPRY"/>
    <property type="match status" value="1"/>
</dbReference>